<name>A0A016TVE6_9BILA</name>
<dbReference type="SUPFAM" id="SSF53756">
    <property type="entry name" value="UDP-Glycosyltransferase/glycogen phosphorylase"/>
    <property type="match status" value="1"/>
</dbReference>
<proteinExistence type="predicted"/>
<evidence type="ECO:0000313" key="1">
    <source>
        <dbReference type="EMBL" id="EYC07004.1"/>
    </source>
</evidence>
<reference evidence="2" key="1">
    <citation type="journal article" date="2015" name="Nat. Genet.">
        <title>The genome and transcriptome of the zoonotic hookworm Ancylostoma ceylanicum identify infection-specific gene families.</title>
        <authorList>
            <person name="Schwarz E.M."/>
            <person name="Hu Y."/>
            <person name="Antoshechkin I."/>
            <person name="Miller M.M."/>
            <person name="Sternberg P.W."/>
            <person name="Aroian R.V."/>
        </authorList>
    </citation>
    <scope>NUCLEOTIDE SEQUENCE</scope>
    <source>
        <strain evidence="2">HY135</strain>
    </source>
</reference>
<dbReference type="EMBL" id="JARK01001408">
    <property type="protein sequence ID" value="EYC07004.1"/>
    <property type="molecule type" value="Genomic_DNA"/>
</dbReference>
<comment type="caution">
    <text evidence="1">The sequence shown here is derived from an EMBL/GenBank/DDBJ whole genome shotgun (WGS) entry which is preliminary data.</text>
</comment>
<accession>A0A016TVE6</accession>
<evidence type="ECO:0008006" key="3">
    <source>
        <dbReference type="Google" id="ProtNLM"/>
    </source>
</evidence>
<dbReference type="AlphaFoldDB" id="A0A016TVE6"/>
<dbReference type="OrthoDB" id="5865374at2759"/>
<keyword evidence="2" id="KW-1185">Reference proteome</keyword>
<organism evidence="1 2">
    <name type="scientific">Ancylostoma ceylanicum</name>
    <dbReference type="NCBI Taxonomy" id="53326"/>
    <lineage>
        <taxon>Eukaryota</taxon>
        <taxon>Metazoa</taxon>
        <taxon>Ecdysozoa</taxon>
        <taxon>Nematoda</taxon>
        <taxon>Chromadorea</taxon>
        <taxon>Rhabditida</taxon>
        <taxon>Rhabditina</taxon>
        <taxon>Rhabditomorpha</taxon>
        <taxon>Strongyloidea</taxon>
        <taxon>Ancylostomatidae</taxon>
        <taxon>Ancylostomatinae</taxon>
        <taxon>Ancylostoma</taxon>
    </lineage>
</organism>
<gene>
    <name evidence="1" type="primary">Acey_s0072.g643</name>
    <name evidence="1" type="ORF">Y032_0072g643</name>
</gene>
<dbReference type="STRING" id="53326.A0A016TVE6"/>
<protein>
    <recommendedName>
        <fullName evidence="3">Glucuronosyltransferase</fullName>
    </recommendedName>
</protein>
<dbReference type="Proteomes" id="UP000024635">
    <property type="component" value="Unassembled WGS sequence"/>
</dbReference>
<sequence>MLRLVYEEIHLSFCQFVGNNSNRQMGRSIVINLILLEYYVSASNILIWNPAIAQSHVNFLGNIADVLTADGHNVTIFSPAIDPLLTTFGNRLPARTIRYGSKSAKGVQEME</sequence>
<evidence type="ECO:0000313" key="2">
    <source>
        <dbReference type="Proteomes" id="UP000024635"/>
    </source>
</evidence>